<organism evidence="1 2">
    <name type="scientific">Oryza meyeriana var. granulata</name>
    <dbReference type="NCBI Taxonomy" id="110450"/>
    <lineage>
        <taxon>Eukaryota</taxon>
        <taxon>Viridiplantae</taxon>
        <taxon>Streptophyta</taxon>
        <taxon>Embryophyta</taxon>
        <taxon>Tracheophyta</taxon>
        <taxon>Spermatophyta</taxon>
        <taxon>Magnoliopsida</taxon>
        <taxon>Liliopsida</taxon>
        <taxon>Poales</taxon>
        <taxon>Poaceae</taxon>
        <taxon>BOP clade</taxon>
        <taxon>Oryzoideae</taxon>
        <taxon>Oryzeae</taxon>
        <taxon>Oryzinae</taxon>
        <taxon>Oryza</taxon>
        <taxon>Oryza meyeriana</taxon>
    </lineage>
</organism>
<sequence length="74" mass="8236">MAVMQDHPSADAATGIDYDPVAVAYVRLIMEDLLSCLRLRLRELSNLSRRSYRTSLSHVSKTHLNSFPCSVSLG</sequence>
<dbReference type="AlphaFoldDB" id="A0A6G1BPA8"/>
<reference evidence="1 2" key="1">
    <citation type="submission" date="2019-11" db="EMBL/GenBank/DDBJ databases">
        <title>Whole genome sequence of Oryza granulata.</title>
        <authorList>
            <person name="Li W."/>
        </authorList>
    </citation>
    <scope>NUCLEOTIDE SEQUENCE [LARGE SCALE GENOMIC DNA]</scope>
    <source>
        <strain evidence="2">cv. Menghai</strain>
        <tissue evidence="1">Leaf</tissue>
    </source>
</reference>
<name>A0A6G1BPA8_9ORYZ</name>
<keyword evidence="2" id="KW-1185">Reference proteome</keyword>
<evidence type="ECO:0000313" key="1">
    <source>
        <dbReference type="EMBL" id="KAF0889809.1"/>
    </source>
</evidence>
<proteinExistence type="predicted"/>
<protein>
    <submittedName>
        <fullName evidence="1">Uncharacterized protein</fullName>
    </submittedName>
</protein>
<comment type="caution">
    <text evidence="1">The sequence shown here is derived from an EMBL/GenBank/DDBJ whole genome shotgun (WGS) entry which is preliminary data.</text>
</comment>
<dbReference type="Proteomes" id="UP000479710">
    <property type="component" value="Unassembled WGS sequence"/>
</dbReference>
<dbReference type="EMBL" id="SPHZ02000012">
    <property type="protein sequence ID" value="KAF0889809.1"/>
    <property type="molecule type" value="Genomic_DNA"/>
</dbReference>
<evidence type="ECO:0000313" key="2">
    <source>
        <dbReference type="Proteomes" id="UP000479710"/>
    </source>
</evidence>
<gene>
    <name evidence="1" type="ORF">E2562_032863</name>
</gene>
<accession>A0A6G1BPA8</accession>